<protein>
    <submittedName>
        <fullName evidence="2">Uncharacterized protein</fullName>
    </submittedName>
</protein>
<dbReference type="HOGENOM" id="CLU_498313_0_0_1"/>
<feature type="compositionally biased region" description="Basic and acidic residues" evidence="1">
    <location>
        <begin position="192"/>
        <end position="207"/>
    </location>
</feature>
<feature type="region of interest" description="Disordered" evidence="1">
    <location>
        <begin position="153"/>
        <end position="217"/>
    </location>
</feature>
<evidence type="ECO:0000256" key="1">
    <source>
        <dbReference type="SAM" id="MobiDB-lite"/>
    </source>
</evidence>
<sequence>MSAQESSIPPKSPVAVRERKAFSFVKDNETNDEVTKTDLTPGTSTRQRIKSLASRFETRKEQSLDDLRFRTVRNFFTEEERSIRVRAEREKYNALAQQQQQDATATHEHKAKNESPTAVDAEGSHAKKYDHTFVQNTPVKNIARLFEAKADEANTESYSKQTSPQAEESTESHTQRSRATSNPVKSIMGIFEVKKEETSASPDEDHSQVQPSEVATPLKSEQTIVQATPVKNMVSMFEVKKEQTLDDLQFRTVRSFFTEQERSIRVAAERERYNALTEQQKQDAAAVEEKKSAKDEISNEGSATGEIEADEAAFGGSDETSTVVEDPVTLDEETVAKGSDISSITVHEDAASTVIVQDESSTETTTNVSVDGAVAIKSTEQNHARVDVNVAEEVLTITGASQVDVAITTTTTSTTVKTERKWEELTTNAVRVDTATTKVIFTTEPVEKNAATAEVASKTTPVSNNAVQDTPTVLVAVTETESSTTTTSDEDVVLEGFNEATQRLMTMKMLLAFQGFTGLDCSTEFEWHTADIESWSPAAAQPQQEER</sequence>
<proteinExistence type="predicted"/>
<feature type="compositionally biased region" description="Polar residues" evidence="1">
    <location>
        <begin position="155"/>
        <end position="167"/>
    </location>
</feature>
<name>K3WCV6_GLOUD</name>
<dbReference type="AlphaFoldDB" id="K3WCV6"/>
<reference evidence="3" key="1">
    <citation type="journal article" date="2010" name="Genome Biol.">
        <title>Genome sequence of the necrotrophic plant pathogen Pythium ultimum reveals original pathogenicity mechanisms and effector repertoire.</title>
        <authorList>
            <person name="Levesque C.A."/>
            <person name="Brouwer H."/>
            <person name="Cano L."/>
            <person name="Hamilton J.P."/>
            <person name="Holt C."/>
            <person name="Huitema E."/>
            <person name="Raffaele S."/>
            <person name="Robideau G.P."/>
            <person name="Thines M."/>
            <person name="Win J."/>
            <person name="Zerillo M.M."/>
            <person name="Beakes G.W."/>
            <person name="Boore J.L."/>
            <person name="Busam D."/>
            <person name="Dumas B."/>
            <person name="Ferriera S."/>
            <person name="Fuerstenberg S.I."/>
            <person name="Gachon C.M."/>
            <person name="Gaulin E."/>
            <person name="Govers F."/>
            <person name="Grenville-Briggs L."/>
            <person name="Horner N."/>
            <person name="Hostetler J."/>
            <person name="Jiang R.H."/>
            <person name="Johnson J."/>
            <person name="Krajaejun T."/>
            <person name="Lin H."/>
            <person name="Meijer H.J."/>
            <person name="Moore B."/>
            <person name="Morris P."/>
            <person name="Phuntmart V."/>
            <person name="Puiu D."/>
            <person name="Shetty J."/>
            <person name="Stajich J.E."/>
            <person name="Tripathy S."/>
            <person name="Wawra S."/>
            <person name="van West P."/>
            <person name="Whitty B.R."/>
            <person name="Coutinho P.M."/>
            <person name="Henrissat B."/>
            <person name="Martin F."/>
            <person name="Thomas P.D."/>
            <person name="Tyler B.M."/>
            <person name="De Vries R.P."/>
            <person name="Kamoun S."/>
            <person name="Yandell M."/>
            <person name="Tisserat N."/>
            <person name="Buell C.R."/>
        </authorList>
    </citation>
    <scope>NUCLEOTIDE SEQUENCE</scope>
    <source>
        <strain evidence="3">DAOM:BR144</strain>
    </source>
</reference>
<organism evidence="2 3">
    <name type="scientific">Globisporangium ultimum (strain ATCC 200006 / CBS 805.95 / DAOM BR144)</name>
    <name type="common">Pythium ultimum</name>
    <dbReference type="NCBI Taxonomy" id="431595"/>
    <lineage>
        <taxon>Eukaryota</taxon>
        <taxon>Sar</taxon>
        <taxon>Stramenopiles</taxon>
        <taxon>Oomycota</taxon>
        <taxon>Peronosporomycetes</taxon>
        <taxon>Pythiales</taxon>
        <taxon>Pythiaceae</taxon>
        <taxon>Globisporangium</taxon>
    </lineage>
</organism>
<evidence type="ECO:0000313" key="2">
    <source>
        <dbReference type="EnsemblProtists" id="PYU1_T002797"/>
    </source>
</evidence>
<evidence type="ECO:0000313" key="3">
    <source>
        <dbReference type="Proteomes" id="UP000019132"/>
    </source>
</evidence>
<feature type="region of interest" description="Disordered" evidence="1">
    <location>
        <begin position="277"/>
        <end position="327"/>
    </location>
</feature>
<dbReference type="VEuPathDB" id="FungiDB:PYU1_G002794"/>
<keyword evidence="3" id="KW-1185">Reference proteome</keyword>
<dbReference type="EnsemblProtists" id="PYU1_T002797">
    <property type="protein sequence ID" value="PYU1_T002797"/>
    <property type="gene ID" value="PYU1_G002794"/>
</dbReference>
<reference evidence="2" key="3">
    <citation type="submission" date="2015-02" db="UniProtKB">
        <authorList>
            <consortium name="EnsemblProtists"/>
        </authorList>
    </citation>
    <scope>IDENTIFICATION</scope>
    <source>
        <strain evidence="2">DAOM BR144</strain>
    </source>
</reference>
<feature type="compositionally biased region" description="Basic and acidic residues" evidence="1">
    <location>
        <begin position="287"/>
        <end position="297"/>
    </location>
</feature>
<dbReference type="eggNOG" id="ENOG502RV15">
    <property type="taxonomic scope" value="Eukaryota"/>
</dbReference>
<reference evidence="3" key="2">
    <citation type="submission" date="2010-04" db="EMBL/GenBank/DDBJ databases">
        <authorList>
            <person name="Buell R."/>
            <person name="Hamilton J."/>
            <person name="Hostetler J."/>
        </authorList>
    </citation>
    <scope>NUCLEOTIDE SEQUENCE [LARGE SCALE GENOMIC DNA]</scope>
    <source>
        <strain evidence="3">DAOM:BR144</strain>
    </source>
</reference>
<feature type="compositionally biased region" description="Polar residues" evidence="1">
    <location>
        <begin position="208"/>
        <end position="217"/>
    </location>
</feature>
<dbReference type="InParanoid" id="K3WCV6"/>
<dbReference type="Proteomes" id="UP000019132">
    <property type="component" value="Unassembled WGS sequence"/>
</dbReference>
<feature type="region of interest" description="Disordered" evidence="1">
    <location>
        <begin position="92"/>
        <end position="130"/>
    </location>
</feature>
<accession>K3WCV6</accession>
<dbReference type="EMBL" id="GL376628">
    <property type="status" value="NOT_ANNOTATED_CDS"/>
    <property type="molecule type" value="Genomic_DNA"/>
</dbReference>